<dbReference type="AlphaFoldDB" id="A0A284RS30"/>
<sequence length="83" mass="9084">MQSRGQGCRRAVESRATDHNHRALGERDEPSMTRIGPDGVGIDYGLRVLLGQRPAMTSIGKNDSTWFADGVELTARAPFELEA</sequence>
<accession>A0A284RS30</accession>
<proteinExistence type="predicted"/>
<evidence type="ECO:0000313" key="3">
    <source>
        <dbReference type="Proteomes" id="UP000219338"/>
    </source>
</evidence>
<evidence type="ECO:0000313" key="2">
    <source>
        <dbReference type="EMBL" id="SJL11576.1"/>
    </source>
</evidence>
<evidence type="ECO:0000256" key="1">
    <source>
        <dbReference type="SAM" id="MobiDB-lite"/>
    </source>
</evidence>
<protein>
    <submittedName>
        <fullName evidence="2">Uncharacterized protein</fullName>
    </submittedName>
</protein>
<keyword evidence="3" id="KW-1185">Reference proteome</keyword>
<feature type="region of interest" description="Disordered" evidence="1">
    <location>
        <begin position="1"/>
        <end position="36"/>
    </location>
</feature>
<reference evidence="3" key="1">
    <citation type="journal article" date="2017" name="Nat. Ecol. Evol.">
        <title>Genome expansion and lineage-specific genetic innovations in the forest pathogenic fungi Armillaria.</title>
        <authorList>
            <person name="Sipos G."/>
            <person name="Prasanna A.N."/>
            <person name="Walter M.C."/>
            <person name="O'Connor E."/>
            <person name="Balint B."/>
            <person name="Krizsan K."/>
            <person name="Kiss B."/>
            <person name="Hess J."/>
            <person name="Varga T."/>
            <person name="Slot J."/>
            <person name="Riley R."/>
            <person name="Boka B."/>
            <person name="Rigling D."/>
            <person name="Barry K."/>
            <person name="Lee J."/>
            <person name="Mihaltcheva S."/>
            <person name="LaButti K."/>
            <person name="Lipzen A."/>
            <person name="Waldron R."/>
            <person name="Moloney N.M."/>
            <person name="Sperisen C."/>
            <person name="Kredics L."/>
            <person name="Vagvoelgyi C."/>
            <person name="Patrignani A."/>
            <person name="Fitzpatrick D."/>
            <person name="Nagy I."/>
            <person name="Doyle S."/>
            <person name="Anderson J.B."/>
            <person name="Grigoriev I.V."/>
            <person name="Gueldener U."/>
            <person name="Muensterkoetter M."/>
            <person name="Nagy L.G."/>
        </authorList>
    </citation>
    <scope>NUCLEOTIDE SEQUENCE [LARGE SCALE GENOMIC DNA]</scope>
    <source>
        <strain evidence="3">C18/9</strain>
    </source>
</reference>
<dbReference type="Proteomes" id="UP000219338">
    <property type="component" value="Unassembled WGS sequence"/>
</dbReference>
<dbReference type="EMBL" id="FUEG01000014">
    <property type="protein sequence ID" value="SJL11576.1"/>
    <property type="molecule type" value="Genomic_DNA"/>
</dbReference>
<name>A0A284RS30_ARMOS</name>
<organism evidence="2 3">
    <name type="scientific">Armillaria ostoyae</name>
    <name type="common">Armillaria root rot fungus</name>
    <dbReference type="NCBI Taxonomy" id="47428"/>
    <lineage>
        <taxon>Eukaryota</taxon>
        <taxon>Fungi</taxon>
        <taxon>Dikarya</taxon>
        <taxon>Basidiomycota</taxon>
        <taxon>Agaricomycotina</taxon>
        <taxon>Agaricomycetes</taxon>
        <taxon>Agaricomycetidae</taxon>
        <taxon>Agaricales</taxon>
        <taxon>Marasmiineae</taxon>
        <taxon>Physalacriaceae</taxon>
        <taxon>Armillaria</taxon>
    </lineage>
</organism>
<gene>
    <name evidence="2" type="ORF">ARMOST_14981</name>
</gene>
<feature type="compositionally biased region" description="Basic and acidic residues" evidence="1">
    <location>
        <begin position="10"/>
        <end position="31"/>
    </location>
</feature>